<keyword evidence="4" id="KW-1185">Reference proteome</keyword>
<dbReference type="PANTHER" id="PTHR43745:SF2">
    <property type="entry name" value="NITROREDUCTASE MJ1384-RELATED"/>
    <property type="match status" value="1"/>
</dbReference>
<evidence type="ECO:0000313" key="4">
    <source>
        <dbReference type="Proteomes" id="UP001369247"/>
    </source>
</evidence>
<reference evidence="3" key="1">
    <citation type="submission" date="2022-09" db="EMBL/GenBank/DDBJ databases">
        <title>Characterization of three MwoI isoschizomers from sequenced genome and metagenomes.</title>
        <authorList>
            <person name="Fomenkov A."/>
            <person name="Xu S.Y."/>
            <person name="Roberts R.J."/>
        </authorList>
    </citation>
    <scope>NUCLEOTIDE SEQUENCE</scope>
    <source>
        <strain evidence="3">DSM 2970</strain>
    </source>
</reference>
<sequence length="247" mass="28209">MNEIERNRYFLKDSIRKRIDFSRTPQSMGVEAPPFEKPVPSDAELIDLPVRDWAEVIDVNIVSCIRNRMSRRSYRDAPVSLEELSFLLWATQGIRMVSGNTAFRNVPSAGCRHTFETYLAVFNVDGLDQGLYRYIPSTHRLMVEYRDEGLSERIIEASFHQRFTGESAVTFIWTTVPYRMEWRYGLAAHRVILMDAGHVCQNLYLACEAIGVGTCAVGAYDQEYLDEVLGVDGDDEFAIYMAPVGRV</sequence>
<gene>
    <name evidence="3" type="ORF">N5910_02810</name>
    <name evidence="2" type="ORF">U2150_08685</name>
</gene>
<dbReference type="AlphaFoldDB" id="A0A9E7RVR7"/>
<evidence type="ECO:0000313" key="3">
    <source>
        <dbReference type="EMBL" id="UXH32237.1"/>
    </source>
</evidence>
<protein>
    <submittedName>
        <fullName evidence="3">SagB/ThcOx family dehydrogenase</fullName>
    </submittedName>
</protein>
<dbReference type="InterPro" id="IPR000415">
    <property type="entry name" value="Nitroreductase-like"/>
</dbReference>
<evidence type="ECO:0000259" key="1">
    <source>
        <dbReference type="Pfam" id="PF00881"/>
    </source>
</evidence>
<dbReference type="PANTHER" id="PTHR43745">
    <property type="entry name" value="NITROREDUCTASE MJ1384-RELATED"/>
    <property type="match status" value="1"/>
</dbReference>
<dbReference type="CDD" id="cd02142">
    <property type="entry name" value="McbC_SagB-like_oxidoreductase"/>
    <property type="match status" value="1"/>
</dbReference>
<dbReference type="KEGG" id="mwo:MWSIV6_0530"/>
<dbReference type="EMBL" id="CP104550">
    <property type="protein sequence ID" value="UXH32237.1"/>
    <property type="molecule type" value="Genomic_DNA"/>
</dbReference>
<evidence type="ECO:0000313" key="2">
    <source>
        <dbReference type="EMBL" id="MEJ8543564.1"/>
    </source>
</evidence>
<dbReference type="GO" id="GO:0016491">
    <property type="term" value="F:oxidoreductase activity"/>
    <property type="evidence" value="ECO:0007669"/>
    <property type="project" value="InterPro"/>
</dbReference>
<dbReference type="RefSeq" id="WP_074358622.1">
    <property type="nucleotide sequence ID" value="NZ_CP104550.1"/>
</dbReference>
<dbReference type="NCBIfam" id="TIGR03605">
    <property type="entry name" value="antibiot_sagB"/>
    <property type="match status" value="1"/>
</dbReference>
<name>A0A9E7RVR7_METWO</name>
<dbReference type="Pfam" id="PF00881">
    <property type="entry name" value="Nitroreductase"/>
    <property type="match status" value="1"/>
</dbReference>
<accession>A0A9E7RVR7</accession>
<dbReference type="InterPro" id="IPR020051">
    <property type="entry name" value="SagB-type_dehydrogenase"/>
</dbReference>
<dbReference type="GeneID" id="58978183"/>
<dbReference type="GeneID" id="75106148"/>
<dbReference type="Gene3D" id="3.40.109.10">
    <property type="entry name" value="NADH Oxidase"/>
    <property type="match status" value="1"/>
</dbReference>
<reference evidence="2 4" key="2">
    <citation type="submission" date="2023-12" db="EMBL/GenBank/DDBJ databases">
        <title>Phenotypic and Genomic Characterization of Methanothermobacter wolfeii Strain BSEL, a CO2-Capturing Archaeon with Minimal Nutrient Requirements.</title>
        <authorList>
            <person name="Ale Enriquez F."/>
            <person name="Ahring B.K."/>
        </authorList>
    </citation>
    <scope>NUCLEOTIDE SEQUENCE [LARGE SCALE GENOMIC DNA]</scope>
    <source>
        <strain evidence="2 4">BSEL-1</strain>
    </source>
</reference>
<proteinExistence type="predicted"/>
<dbReference type="InterPro" id="IPR029479">
    <property type="entry name" value="Nitroreductase"/>
</dbReference>
<dbReference type="SUPFAM" id="SSF55469">
    <property type="entry name" value="FMN-dependent nitroreductase-like"/>
    <property type="match status" value="1"/>
</dbReference>
<dbReference type="Proteomes" id="UP001065373">
    <property type="component" value="Chromosome"/>
</dbReference>
<organism evidence="3">
    <name type="scientific">Methanothermobacter wolfeii</name>
    <name type="common">Methanobacterium wolfei</name>
    <dbReference type="NCBI Taxonomy" id="145261"/>
    <lineage>
        <taxon>Archaea</taxon>
        <taxon>Methanobacteriati</taxon>
        <taxon>Methanobacteriota</taxon>
        <taxon>Methanomada group</taxon>
        <taxon>Methanobacteria</taxon>
        <taxon>Methanobacteriales</taxon>
        <taxon>Methanobacteriaceae</taxon>
        <taxon>Methanothermobacter</taxon>
    </lineage>
</organism>
<dbReference type="InterPro" id="IPR052544">
    <property type="entry name" value="Bacteriocin_Proc_Enz"/>
</dbReference>
<dbReference type="EMBL" id="JAXUHJ010000014">
    <property type="protein sequence ID" value="MEJ8543564.1"/>
    <property type="molecule type" value="Genomic_DNA"/>
</dbReference>
<dbReference type="Proteomes" id="UP001369247">
    <property type="component" value="Unassembled WGS sequence"/>
</dbReference>
<feature type="domain" description="Nitroreductase" evidence="1">
    <location>
        <begin position="65"/>
        <end position="246"/>
    </location>
</feature>